<dbReference type="NCBIfam" id="TIGR00256">
    <property type="entry name" value="D-aminoacyl-tRNA deacylase"/>
    <property type="match status" value="1"/>
</dbReference>
<comment type="catalytic activity">
    <reaction evidence="4">
        <text>a D-aminoacyl-tRNA + H2O = a tRNA + a D-alpha-amino acid + H(+)</text>
        <dbReference type="Rhea" id="RHEA:13953"/>
        <dbReference type="Rhea" id="RHEA-COMP:10123"/>
        <dbReference type="Rhea" id="RHEA-COMP:10124"/>
        <dbReference type="ChEBI" id="CHEBI:15377"/>
        <dbReference type="ChEBI" id="CHEBI:15378"/>
        <dbReference type="ChEBI" id="CHEBI:59871"/>
        <dbReference type="ChEBI" id="CHEBI:78442"/>
        <dbReference type="ChEBI" id="CHEBI:79333"/>
        <dbReference type="EC" id="3.1.1.96"/>
    </reaction>
</comment>
<organism evidence="6">
    <name type="scientific">Blastocystis hominis</name>
    <dbReference type="NCBI Taxonomy" id="12968"/>
    <lineage>
        <taxon>Eukaryota</taxon>
        <taxon>Sar</taxon>
        <taxon>Stramenopiles</taxon>
        <taxon>Bigyra</taxon>
        <taxon>Opalozoa</taxon>
        <taxon>Opalinata</taxon>
        <taxon>Blastocystidae</taxon>
        <taxon>Blastocystis</taxon>
    </lineage>
</organism>
<evidence type="ECO:0000313" key="7">
    <source>
        <dbReference type="Proteomes" id="UP000008312"/>
    </source>
</evidence>
<comment type="catalytic activity">
    <reaction evidence="3">
        <text>glycyl-tRNA(Ala) + H2O = tRNA(Ala) + glycine + H(+)</text>
        <dbReference type="Rhea" id="RHEA:53744"/>
        <dbReference type="Rhea" id="RHEA-COMP:9657"/>
        <dbReference type="Rhea" id="RHEA-COMP:13640"/>
        <dbReference type="ChEBI" id="CHEBI:15377"/>
        <dbReference type="ChEBI" id="CHEBI:15378"/>
        <dbReference type="ChEBI" id="CHEBI:57305"/>
        <dbReference type="ChEBI" id="CHEBI:78442"/>
        <dbReference type="ChEBI" id="CHEBI:78522"/>
        <dbReference type="EC" id="3.1.1.96"/>
    </reaction>
</comment>
<dbReference type="InterPro" id="IPR003732">
    <property type="entry name" value="Daa-tRNA_deacyls_DTD"/>
</dbReference>
<evidence type="ECO:0000313" key="6">
    <source>
        <dbReference type="EMBL" id="CBK25515.2"/>
    </source>
</evidence>
<dbReference type="FunCoup" id="D8MBS6">
    <property type="interactions" value="130"/>
</dbReference>
<evidence type="ECO:0000256" key="1">
    <source>
        <dbReference type="ARBA" id="ARBA00009673"/>
    </source>
</evidence>
<dbReference type="AlphaFoldDB" id="D8MBS6"/>
<keyword evidence="5" id="KW-0378">Hydrolase</keyword>
<dbReference type="EMBL" id="FN668691">
    <property type="protein sequence ID" value="CBK25515.2"/>
    <property type="molecule type" value="Genomic_DNA"/>
</dbReference>
<dbReference type="PANTHER" id="PTHR10472:SF5">
    <property type="entry name" value="D-AMINOACYL-TRNA DEACYLASE 1"/>
    <property type="match status" value="1"/>
</dbReference>
<dbReference type="HAMAP" id="MF_00518">
    <property type="entry name" value="Deacylase_Dtd"/>
    <property type="match status" value="1"/>
</dbReference>
<dbReference type="FunFam" id="3.50.80.10:FF:000001">
    <property type="entry name" value="D-aminoacyl-tRNA deacylase"/>
    <property type="match status" value="1"/>
</dbReference>
<protein>
    <recommendedName>
        <fullName evidence="2 5">D-aminoacyl-tRNA deacylase</fullName>
        <ecNumber evidence="2 5">3.1.1.96</ecNumber>
    </recommendedName>
</protein>
<dbReference type="Gene3D" id="3.50.80.10">
    <property type="entry name" value="D-tyrosyl-tRNA(Tyr) deacylase"/>
    <property type="match status" value="1"/>
</dbReference>
<dbReference type="GO" id="GO:0106026">
    <property type="term" value="F:Gly-tRNA(Ala) deacylase activity"/>
    <property type="evidence" value="ECO:0007669"/>
    <property type="project" value="RHEA"/>
</dbReference>
<evidence type="ECO:0000256" key="4">
    <source>
        <dbReference type="ARBA" id="ARBA00048018"/>
    </source>
</evidence>
<proteinExistence type="inferred from homology"/>
<keyword evidence="5" id="KW-0963">Cytoplasm</keyword>
<gene>
    <name evidence="6" type="ORF">GSBLH_T00005109001</name>
</gene>
<reference evidence="6" key="1">
    <citation type="submission" date="2010-02" db="EMBL/GenBank/DDBJ databases">
        <title>Sequencing and annotation of the Blastocystis hominis genome.</title>
        <authorList>
            <person name="Wincker P."/>
        </authorList>
    </citation>
    <scope>NUCLEOTIDE SEQUENCE</scope>
    <source>
        <strain evidence="6">Singapore isolate B</strain>
    </source>
</reference>
<keyword evidence="5" id="KW-0820">tRNA-binding</keyword>
<accession>D8MBS6</accession>
<name>D8MBS6_BLAHO</name>
<dbReference type="PANTHER" id="PTHR10472">
    <property type="entry name" value="D-TYROSYL-TRNA TYR DEACYLASE"/>
    <property type="match status" value="1"/>
</dbReference>
<dbReference type="GO" id="GO:0000049">
    <property type="term" value="F:tRNA binding"/>
    <property type="evidence" value="ECO:0007669"/>
    <property type="project" value="UniProtKB-KW"/>
</dbReference>
<dbReference type="OMA" id="VFGADMK"/>
<keyword evidence="5" id="KW-0694">RNA-binding</keyword>
<dbReference type="OrthoDB" id="275783at2759"/>
<dbReference type="InParanoid" id="D8MBS6"/>
<dbReference type="GO" id="GO:0005737">
    <property type="term" value="C:cytoplasm"/>
    <property type="evidence" value="ECO:0007669"/>
    <property type="project" value="UniProtKB-SubCell"/>
</dbReference>
<dbReference type="InterPro" id="IPR023509">
    <property type="entry name" value="DTD-like_sf"/>
</dbReference>
<keyword evidence="7" id="KW-1185">Reference proteome</keyword>
<dbReference type="GeneID" id="24922089"/>
<comment type="subcellular location">
    <subcellularLocation>
        <location evidence="5">Cytoplasm</location>
    </subcellularLocation>
</comment>
<evidence type="ECO:0000256" key="3">
    <source>
        <dbReference type="ARBA" id="ARBA00047676"/>
    </source>
</evidence>
<sequence>MRVVLQRVLSASVTVDGKTISKIGKGIMCLVGIRDNDDQACSEVLAKKILDVRLWDDDKGKPWSKSVKDMGYEVLLVSQFTLFGSVKQKPRPDYHRSMGADDARVFFNRFVDHVKKTYQEDKVQTGEFQAYMNVELQNDGPVTLIMDTDEYDGAVDYVRKQLEKAEKCKRCLSKVVMFRRTQV</sequence>
<comment type="similarity">
    <text evidence="1 5">Belongs to the DTD family.</text>
</comment>
<dbReference type="SUPFAM" id="SSF69500">
    <property type="entry name" value="DTD-like"/>
    <property type="match status" value="1"/>
</dbReference>
<dbReference type="GO" id="GO:0051500">
    <property type="term" value="F:D-tyrosyl-tRNA(Tyr) deacylase activity"/>
    <property type="evidence" value="ECO:0007669"/>
    <property type="project" value="TreeGrafter"/>
</dbReference>
<dbReference type="Proteomes" id="UP000008312">
    <property type="component" value="Unassembled WGS sequence"/>
</dbReference>
<dbReference type="Pfam" id="PF02580">
    <property type="entry name" value="Tyr_Deacylase"/>
    <property type="match status" value="1"/>
</dbReference>
<evidence type="ECO:0000256" key="2">
    <source>
        <dbReference type="ARBA" id="ARBA00013056"/>
    </source>
</evidence>
<dbReference type="RefSeq" id="XP_012899563.1">
    <property type="nucleotide sequence ID" value="XM_013044109.1"/>
</dbReference>
<evidence type="ECO:0000256" key="5">
    <source>
        <dbReference type="RuleBase" id="RU003470"/>
    </source>
</evidence>
<dbReference type="EC" id="3.1.1.96" evidence="2 5"/>